<comment type="subcellular location">
    <subcellularLocation>
        <location evidence="4">Nucleus</location>
        <location evidence="4">Nuclear body</location>
    </subcellularLocation>
</comment>
<keyword evidence="9" id="KW-1185">Reference proteome</keyword>
<feature type="region of interest" description="Disordered" evidence="6">
    <location>
        <begin position="19"/>
        <end position="58"/>
    </location>
</feature>
<dbReference type="GO" id="GO:0016604">
    <property type="term" value="C:nuclear body"/>
    <property type="evidence" value="ECO:0007669"/>
    <property type="project" value="UniProtKB-SubCell"/>
</dbReference>
<name>A0AAD4P486_PERFH</name>
<dbReference type="SUPFAM" id="SSF57850">
    <property type="entry name" value="RING/U-box"/>
    <property type="match status" value="1"/>
</dbReference>
<reference evidence="8 9" key="1">
    <citation type="journal article" date="2021" name="Nat. Commun.">
        <title>Incipient diploidization of the medicinal plant Perilla within 10,000 years.</title>
        <authorList>
            <person name="Zhang Y."/>
            <person name="Shen Q."/>
            <person name="Leng L."/>
            <person name="Zhang D."/>
            <person name="Chen S."/>
            <person name="Shi Y."/>
            <person name="Ning Z."/>
            <person name="Chen S."/>
        </authorList>
    </citation>
    <scope>NUCLEOTIDE SEQUENCE [LARGE SCALE GENOMIC DNA]</scope>
    <source>
        <strain evidence="9">cv. PC099</strain>
    </source>
</reference>
<dbReference type="PANTHER" id="PTHR16047">
    <property type="entry name" value="RFWD3 PROTEIN"/>
    <property type="match status" value="1"/>
</dbReference>
<keyword evidence="5" id="KW-0479">Metal-binding</keyword>
<dbReference type="Gene3D" id="2.130.10.10">
    <property type="entry name" value="YVTN repeat-like/Quinoprotein amine dehydrogenase"/>
    <property type="match status" value="1"/>
</dbReference>
<keyword evidence="3" id="KW-0853">WD repeat</keyword>
<evidence type="ECO:0000256" key="1">
    <source>
        <dbReference type="ARBA" id="ARBA00000900"/>
    </source>
</evidence>
<evidence type="ECO:0000256" key="6">
    <source>
        <dbReference type="SAM" id="MobiDB-lite"/>
    </source>
</evidence>
<keyword evidence="5" id="KW-0862">Zinc</keyword>
<evidence type="ECO:0000256" key="3">
    <source>
        <dbReference type="ARBA" id="ARBA00022574"/>
    </source>
</evidence>
<accession>A0AAD4P486</accession>
<evidence type="ECO:0000256" key="2">
    <source>
        <dbReference type="ARBA" id="ARBA00012483"/>
    </source>
</evidence>
<dbReference type="InterPro" id="IPR036322">
    <property type="entry name" value="WD40_repeat_dom_sf"/>
</dbReference>
<dbReference type="PROSITE" id="PS50089">
    <property type="entry name" value="ZF_RING_2"/>
    <property type="match status" value="1"/>
</dbReference>
<gene>
    <name evidence="8" type="ORF">C2S53_016782</name>
</gene>
<dbReference type="Pfam" id="PF23419">
    <property type="entry name" value="WD40_RFWD3"/>
    <property type="match status" value="1"/>
</dbReference>
<evidence type="ECO:0000313" key="9">
    <source>
        <dbReference type="Proteomes" id="UP001190926"/>
    </source>
</evidence>
<proteinExistence type="predicted"/>
<feature type="domain" description="RING-type" evidence="7">
    <location>
        <begin position="138"/>
        <end position="183"/>
    </location>
</feature>
<comment type="caution">
    <text evidence="8">The sequence shown here is derived from an EMBL/GenBank/DDBJ whole genome shotgun (WGS) entry which is preliminary data.</text>
</comment>
<evidence type="ECO:0000259" key="7">
    <source>
        <dbReference type="PROSITE" id="PS50089"/>
    </source>
</evidence>
<dbReference type="Gene3D" id="3.30.40.10">
    <property type="entry name" value="Zinc/RING finger domain, C3HC4 (zinc finger)"/>
    <property type="match status" value="1"/>
</dbReference>
<organism evidence="8 9">
    <name type="scientific">Perilla frutescens var. hirtella</name>
    <name type="common">Perilla citriodora</name>
    <name type="synonym">Perilla setoyensis</name>
    <dbReference type="NCBI Taxonomy" id="608512"/>
    <lineage>
        <taxon>Eukaryota</taxon>
        <taxon>Viridiplantae</taxon>
        <taxon>Streptophyta</taxon>
        <taxon>Embryophyta</taxon>
        <taxon>Tracheophyta</taxon>
        <taxon>Spermatophyta</taxon>
        <taxon>Magnoliopsida</taxon>
        <taxon>eudicotyledons</taxon>
        <taxon>Gunneridae</taxon>
        <taxon>Pentapetalae</taxon>
        <taxon>asterids</taxon>
        <taxon>lamiids</taxon>
        <taxon>Lamiales</taxon>
        <taxon>Lamiaceae</taxon>
        <taxon>Nepetoideae</taxon>
        <taxon>Elsholtzieae</taxon>
        <taxon>Perilla</taxon>
    </lineage>
</organism>
<dbReference type="InterPro" id="IPR056527">
    <property type="entry name" value="WD40_RFWD3"/>
</dbReference>
<dbReference type="EMBL" id="SDAM02000176">
    <property type="protein sequence ID" value="KAH6825355.1"/>
    <property type="molecule type" value="Genomic_DNA"/>
</dbReference>
<evidence type="ECO:0000256" key="4">
    <source>
        <dbReference type="ARBA" id="ARBA00034306"/>
    </source>
</evidence>
<dbReference type="InterPro" id="IPR037381">
    <property type="entry name" value="RFWD3"/>
</dbReference>
<comment type="catalytic activity">
    <reaction evidence="1">
        <text>S-ubiquitinyl-[E2 ubiquitin-conjugating enzyme]-L-cysteine + [acceptor protein]-L-lysine = [E2 ubiquitin-conjugating enzyme]-L-cysteine + N(6)-ubiquitinyl-[acceptor protein]-L-lysine.</text>
        <dbReference type="EC" id="2.3.2.27"/>
    </reaction>
</comment>
<evidence type="ECO:0000256" key="5">
    <source>
        <dbReference type="PROSITE-ProRule" id="PRU00175"/>
    </source>
</evidence>
<dbReference type="GO" id="GO:0016567">
    <property type="term" value="P:protein ubiquitination"/>
    <property type="evidence" value="ECO:0007669"/>
    <property type="project" value="InterPro"/>
</dbReference>
<dbReference type="Pfam" id="PF13639">
    <property type="entry name" value="zf-RING_2"/>
    <property type="match status" value="1"/>
</dbReference>
<dbReference type="GO" id="GO:0036297">
    <property type="term" value="P:interstrand cross-link repair"/>
    <property type="evidence" value="ECO:0007669"/>
    <property type="project" value="InterPro"/>
</dbReference>
<protein>
    <recommendedName>
        <fullName evidence="2">RING-type E3 ubiquitin transferase</fullName>
        <ecNumber evidence="2">2.3.2.27</ecNumber>
    </recommendedName>
</protein>
<dbReference type="CDD" id="cd16450">
    <property type="entry name" value="mRING-C3HGC3_RFWD3"/>
    <property type="match status" value="1"/>
</dbReference>
<keyword evidence="5" id="KW-0863">Zinc-finger</keyword>
<dbReference type="EC" id="2.3.2.27" evidence="2"/>
<dbReference type="SUPFAM" id="SSF50978">
    <property type="entry name" value="WD40 repeat-like"/>
    <property type="match status" value="1"/>
</dbReference>
<dbReference type="PANTHER" id="PTHR16047:SF13">
    <property type="entry name" value="E3 UBIQUITIN-PROTEIN LIGASE RFWD3"/>
    <property type="match status" value="1"/>
</dbReference>
<evidence type="ECO:0000313" key="8">
    <source>
        <dbReference type="EMBL" id="KAH6825355.1"/>
    </source>
</evidence>
<sequence length="646" mass="70963">MWDPHYMDYLERLGFQVIEPPPDLNDDSEEDEELQDGDDVGAADVDERPGTMSGHVMHDNYENGILPATAPSSPPEVVVTDDMPSEDRDDAVVEVESECKSQKKCVDGGKGGSTASLKGDDDEVMGEFNRGEIDGLFCPICYEAWSSGGDHNVCCLPCGHIYGFSCIKKWLGRQGSGKCPQCKKKCRIKDIRLLYATRVVAIDGDLQKRVQSFEAKCSSLEKKSADWAKKEVEWKKREADLHKQVQYLKERTHDLEDLLEDMERRASGSSTSNLNCPEDLTLRVDSNPSFHIGGPDKFKMQKNFQIQGARLFDIDSSSKILVFSRRLSGMGGAHVLTKVSLFSNHEREDIRLAENTKAVKDLQVSPHGGLVLLASLGKKLSVLSTQSNNTVITHNLPAAAWSCSWDICNSHYLYAGLQNGTVLQFDMRQTVKPVESLVGSTDKLVHTLHSLSSDSSCSSGVRSVLTASALGLCQFNFGGSEQRPCVIPESDKQGVCISLAYTNSSDYILASYRPKIEATHDAGVSQPMLTAAGQATMGSHVVYRKMGASATYQKLGTSCGNVNDIRVPIRSAIIDGVYENPVFASGDELTCEVIFQELPSQMVLERLKPQNYPIYDVRYSRVLSSGVLGCLSEDSFHLYSANLSST</sequence>
<dbReference type="GO" id="GO:0008270">
    <property type="term" value="F:zinc ion binding"/>
    <property type="evidence" value="ECO:0007669"/>
    <property type="project" value="UniProtKB-KW"/>
</dbReference>
<dbReference type="InterPro" id="IPR001841">
    <property type="entry name" value="Znf_RING"/>
</dbReference>
<dbReference type="Proteomes" id="UP001190926">
    <property type="component" value="Unassembled WGS sequence"/>
</dbReference>
<dbReference type="InterPro" id="IPR015943">
    <property type="entry name" value="WD40/YVTN_repeat-like_dom_sf"/>
</dbReference>
<dbReference type="GO" id="GO:0061630">
    <property type="term" value="F:ubiquitin protein ligase activity"/>
    <property type="evidence" value="ECO:0007669"/>
    <property type="project" value="UniProtKB-EC"/>
</dbReference>
<dbReference type="InterPro" id="IPR013083">
    <property type="entry name" value="Znf_RING/FYVE/PHD"/>
</dbReference>
<dbReference type="SMART" id="SM00184">
    <property type="entry name" value="RING"/>
    <property type="match status" value="1"/>
</dbReference>
<dbReference type="AlphaFoldDB" id="A0AAD4P486"/>
<feature type="compositionally biased region" description="Acidic residues" evidence="6">
    <location>
        <begin position="24"/>
        <end position="41"/>
    </location>
</feature>